<feature type="transmembrane region" description="Helical" evidence="2">
    <location>
        <begin position="132"/>
        <end position="148"/>
    </location>
</feature>
<evidence type="ECO:0000313" key="4">
    <source>
        <dbReference type="Proteomes" id="UP000231742"/>
    </source>
</evidence>
<evidence type="ECO:0000256" key="1">
    <source>
        <dbReference type="SAM" id="MobiDB-lite"/>
    </source>
</evidence>
<proteinExistence type="predicted"/>
<dbReference type="EMBL" id="PGFH01000001">
    <property type="protein sequence ID" value="PJJ81462.1"/>
    <property type="molecule type" value="Genomic_DNA"/>
</dbReference>
<feature type="region of interest" description="Disordered" evidence="1">
    <location>
        <begin position="167"/>
        <end position="231"/>
    </location>
</feature>
<dbReference type="RefSeq" id="WP_100388140.1">
    <property type="nucleotide sequence ID" value="NZ_BMZU01000001.1"/>
</dbReference>
<evidence type="ECO:0000256" key="2">
    <source>
        <dbReference type="SAM" id="Phobius"/>
    </source>
</evidence>
<sequence>MTDSSTTPDAQIHKPYNFVLGALASVLAIPLTAIVTIIIGQVGFEYSATFGGLGMVFAFTFFGSASRRRIVRGFGFAFALLVGLVATSLGVIAGFVSSVYYSFNAVGGKGGLLGDVFIGRIVYRLTERPEDFFIPAAIAAFLAIMLLVKYMKTAIAVHGTPADAVGNEPAAAPTTSTTPAIPATPAPSETVATATPELPDAAATTINAPSSGILLNGKPLGGPEPKKRFWQ</sequence>
<organism evidence="3 4">
    <name type="scientific">Salinibacterium amurskyense</name>
    <dbReference type="NCBI Taxonomy" id="205941"/>
    <lineage>
        <taxon>Bacteria</taxon>
        <taxon>Bacillati</taxon>
        <taxon>Actinomycetota</taxon>
        <taxon>Actinomycetes</taxon>
        <taxon>Micrococcales</taxon>
        <taxon>Microbacteriaceae</taxon>
        <taxon>Salinibacterium</taxon>
    </lineage>
</organism>
<feature type="transmembrane region" description="Helical" evidence="2">
    <location>
        <begin position="77"/>
        <end position="103"/>
    </location>
</feature>
<evidence type="ECO:0000313" key="3">
    <source>
        <dbReference type="EMBL" id="PJJ81462.1"/>
    </source>
</evidence>
<keyword evidence="2" id="KW-1133">Transmembrane helix</keyword>
<keyword evidence="4" id="KW-1185">Reference proteome</keyword>
<accession>A0A2M9D709</accession>
<comment type="caution">
    <text evidence="3">The sequence shown here is derived from an EMBL/GenBank/DDBJ whole genome shotgun (WGS) entry which is preliminary data.</text>
</comment>
<keyword evidence="2" id="KW-0472">Membrane</keyword>
<reference evidence="3 4" key="1">
    <citation type="submission" date="2017-11" db="EMBL/GenBank/DDBJ databases">
        <title>Genomic Encyclopedia of Archaeal and Bacterial Type Strains, Phase II (KMG-II): From Individual Species to Whole Genera.</title>
        <authorList>
            <person name="Goeker M."/>
        </authorList>
    </citation>
    <scope>NUCLEOTIDE SEQUENCE [LARGE SCALE GENOMIC DNA]</scope>
    <source>
        <strain evidence="3 4">DSM 16400</strain>
    </source>
</reference>
<gene>
    <name evidence="3" type="ORF">CLV85_0639</name>
</gene>
<dbReference type="OrthoDB" id="10010251at2"/>
<feature type="transmembrane region" description="Helical" evidence="2">
    <location>
        <begin position="46"/>
        <end position="65"/>
    </location>
</feature>
<dbReference type="AlphaFoldDB" id="A0A2M9D709"/>
<dbReference type="Proteomes" id="UP000231742">
    <property type="component" value="Unassembled WGS sequence"/>
</dbReference>
<feature type="compositionally biased region" description="Low complexity" evidence="1">
    <location>
        <begin position="168"/>
        <end position="190"/>
    </location>
</feature>
<feature type="transmembrane region" description="Helical" evidence="2">
    <location>
        <begin position="18"/>
        <end position="40"/>
    </location>
</feature>
<name>A0A2M9D709_9MICO</name>
<protein>
    <submittedName>
        <fullName evidence="3">Uncharacterized protein</fullName>
    </submittedName>
</protein>
<keyword evidence="2" id="KW-0812">Transmembrane</keyword>